<organism evidence="2 3">
    <name type="scientific">Ignavibacterium album (strain DSM 19864 / JCM 16511 / NBRC 101810 / Mat9-16)</name>
    <dbReference type="NCBI Taxonomy" id="945713"/>
    <lineage>
        <taxon>Bacteria</taxon>
        <taxon>Pseudomonadati</taxon>
        <taxon>Ignavibacteriota</taxon>
        <taxon>Ignavibacteria</taxon>
        <taxon>Ignavibacteriales</taxon>
        <taxon>Ignavibacteriaceae</taxon>
        <taxon>Ignavibacterium</taxon>
    </lineage>
</organism>
<feature type="transmembrane region" description="Helical" evidence="1">
    <location>
        <begin position="231"/>
        <end position="251"/>
    </location>
</feature>
<evidence type="ECO:0000313" key="3">
    <source>
        <dbReference type="Proteomes" id="UP000007394"/>
    </source>
</evidence>
<accession>I0AH06</accession>
<protein>
    <submittedName>
        <fullName evidence="2">Putative membrane protein</fullName>
    </submittedName>
</protein>
<dbReference type="RefSeq" id="WP_014559421.1">
    <property type="nucleotide sequence ID" value="NC_017464.1"/>
</dbReference>
<sequence length="618" mass="71476">MVKHFKFLKYYPTTIGLSVILIYYLTVGRSIGEFDSGELALAQATLSIPHPTGYPLFSLIGFIFSKVPLPFPTLIKLNLLNSIWCTLTVVILIKTSKLLLDNLKSILNKKFLELNFQFSIPESHKISVSIFSGLMLAFSATFWLNSTKVEVYSLQIFLTSLIIFNSLEIYIYNGNKPSELNYKTILKDWLLITVLIGLAFSNHLMTIYLLPATVVLYFFKNKINKQSIQAFLILTAIIIFIASVFYLIMMFRAQTSPPWSYGDPSDLQRLYDHITAKEYTKYLLDNSDGLIQQSSKLLKMLSFNFSAANFSFGEFGLSLFLGIAGVILISALKKDIAIYLYLILVVSISTALVYHIPDINEYFLVSFFVISLSSVLPLIMILQIIEHLIIIKRIFFLLLFSLLVLQLIVNYNYANRSEFFVIEDFIKSSIGDLPPNSVLLTDNWGSIISPALYYQNVERLRNDVNIISPSGYIEFDWYRKFKATKIYDSNFVLIPRPNTFVAFDVAYRLISKGILKIPEHYSLIPMRNYFLLATDSNYYPLDLPKRKIRFSKYTFSDSEKYIKELIPYMLEQRLLYELNFNRTNNAKDIYDEIKKRFPDYRLSSAAIMELIKYKILKW</sequence>
<keyword evidence="1" id="KW-1133">Transmembrane helix</keyword>
<proteinExistence type="predicted"/>
<evidence type="ECO:0000313" key="2">
    <source>
        <dbReference type="EMBL" id="AFH48263.1"/>
    </source>
</evidence>
<dbReference type="EMBL" id="CP003418">
    <property type="protein sequence ID" value="AFH48263.1"/>
    <property type="molecule type" value="Genomic_DNA"/>
</dbReference>
<feature type="transmembrane region" description="Helical" evidence="1">
    <location>
        <begin position="151"/>
        <end position="172"/>
    </location>
</feature>
<dbReference type="Pfam" id="PF11028">
    <property type="entry name" value="TMEM260-like"/>
    <property type="match status" value="1"/>
</dbReference>
<feature type="transmembrane region" description="Helical" evidence="1">
    <location>
        <begin position="336"/>
        <end position="356"/>
    </location>
</feature>
<dbReference type="OrthoDB" id="9758079at2"/>
<dbReference type="AlphaFoldDB" id="I0AH06"/>
<dbReference type="Proteomes" id="UP000007394">
    <property type="component" value="Chromosome"/>
</dbReference>
<reference evidence="2 3" key="1">
    <citation type="journal article" date="2012" name="Front. Microbiol.">
        <title>Complete genome of Ignavibacterium album, a metabolically versatile, flagellated, facultative anaerobe from the phylum Chlorobi.</title>
        <authorList>
            <person name="Liu Z."/>
            <person name="Frigaard N.-U."/>
            <person name="Vogl K."/>
            <person name="Iino T."/>
            <person name="Ohkuma M."/>
            <person name="Overmann J."/>
            <person name="Bryant D.A."/>
        </authorList>
    </citation>
    <scope>NUCLEOTIDE SEQUENCE [LARGE SCALE GENOMIC DNA]</scope>
    <source>
        <strain evidence="3">DSM 19864 / JCM 16511 / NBRC 101810 / Mat9-16</strain>
    </source>
</reference>
<name>I0AH06_IGNAJ</name>
<dbReference type="PANTHER" id="PTHR16214:SF3">
    <property type="entry name" value="TRANSMEMBRANE PROTEIN 260"/>
    <property type="match status" value="1"/>
</dbReference>
<dbReference type="KEGG" id="ial:IALB_0551"/>
<feature type="transmembrane region" description="Helical" evidence="1">
    <location>
        <begin position="77"/>
        <end position="93"/>
    </location>
</feature>
<feature type="transmembrane region" description="Helical" evidence="1">
    <location>
        <begin position="7"/>
        <end position="26"/>
    </location>
</feature>
<feature type="transmembrane region" description="Helical" evidence="1">
    <location>
        <begin position="394"/>
        <end position="413"/>
    </location>
</feature>
<dbReference type="InterPro" id="IPR052724">
    <property type="entry name" value="GT117_domain-containing"/>
</dbReference>
<keyword evidence="1" id="KW-0472">Membrane</keyword>
<evidence type="ECO:0000256" key="1">
    <source>
        <dbReference type="SAM" id="Phobius"/>
    </source>
</evidence>
<dbReference type="STRING" id="945713.IALB_0551"/>
<feature type="transmembrane region" description="Helical" evidence="1">
    <location>
        <begin position="307"/>
        <end position="329"/>
    </location>
</feature>
<dbReference type="InterPro" id="IPR021280">
    <property type="entry name" value="TMEM260-like"/>
</dbReference>
<dbReference type="eggNOG" id="COG0697">
    <property type="taxonomic scope" value="Bacteria"/>
</dbReference>
<dbReference type="PANTHER" id="PTHR16214">
    <property type="entry name" value="TRANSMEMBRANE PROTEIN 260"/>
    <property type="match status" value="1"/>
</dbReference>
<feature type="transmembrane region" description="Helical" evidence="1">
    <location>
        <begin position="362"/>
        <end position="382"/>
    </location>
</feature>
<keyword evidence="3" id="KW-1185">Reference proteome</keyword>
<feature type="transmembrane region" description="Helical" evidence="1">
    <location>
        <begin position="192"/>
        <end position="219"/>
    </location>
</feature>
<feature type="transmembrane region" description="Helical" evidence="1">
    <location>
        <begin position="126"/>
        <end position="144"/>
    </location>
</feature>
<dbReference type="HOGENOM" id="CLU_448183_0_0_10"/>
<feature type="transmembrane region" description="Helical" evidence="1">
    <location>
        <begin position="46"/>
        <end position="65"/>
    </location>
</feature>
<keyword evidence="1" id="KW-0812">Transmembrane</keyword>
<gene>
    <name evidence="2" type="ordered locus">IALB_0551</name>
</gene>